<accession>A0A7J7J653</accession>
<organism evidence="2 3">
    <name type="scientific">Bugula neritina</name>
    <name type="common">Brown bryozoan</name>
    <name type="synonym">Sertularia neritina</name>
    <dbReference type="NCBI Taxonomy" id="10212"/>
    <lineage>
        <taxon>Eukaryota</taxon>
        <taxon>Metazoa</taxon>
        <taxon>Spiralia</taxon>
        <taxon>Lophotrochozoa</taxon>
        <taxon>Bryozoa</taxon>
        <taxon>Gymnolaemata</taxon>
        <taxon>Cheilostomatida</taxon>
        <taxon>Flustrina</taxon>
        <taxon>Buguloidea</taxon>
        <taxon>Bugulidae</taxon>
        <taxon>Bugula</taxon>
    </lineage>
</organism>
<name>A0A7J7J653_BUGNE</name>
<sequence length="67" mass="7347">MTVLTNGRVRGGISFRSSSSRSRFTSSRSRSTSSRSSSTRYTSGYKAGVARTLVLRTPLQVARWSEA</sequence>
<keyword evidence="3" id="KW-1185">Reference proteome</keyword>
<feature type="compositionally biased region" description="Low complexity" evidence="1">
    <location>
        <begin position="14"/>
        <end position="43"/>
    </location>
</feature>
<dbReference type="AlphaFoldDB" id="A0A7J7J653"/>
<proteinExistence type="predicted"/>
<protein>
    <submittedName>
        <fullName evidence="2">Uncharacterized protein</fullName>
    </submittedName>
</protein>
<comment type="caution">
    <text evidence="2">The sequence shown here is derived from an EMBL/GenBank/DDBJ whole genome shotgun (WGS) entry which is preliminary data.</text>
</comment>
<evidence type="ECO:0000313" key="2">
    <source>
        <dbReference type="EMBL" id="KAF6021126.1"/>
    </source>
</evidence>
<dbReference type="Proteomes" id="UP000593567">
    <property type="component" value="Unassembled WGS sequence"/>
</dbReference>
<dbReference type="EMBL" id="VXIV02003122">
    <property type="protein sequence ID" value="KAF6021126.1"/>
    <property type="molecule type" value="Genomic_DNA"/>
</dbReference>
<evidence type="ECO:0000256" key="1">
    <source>
        <dbReference type="SAM" id="MobiDB-lite"/>
    </source>
</evidence>
<gene>
    <name evidence="2" type="ORF">EB796_020564</name>
</gene>
<feature type="region of interest" description="Disordered" evidence="1">
    <location>
        <begin position="1"/>
        <end position="43"/>
    </location>
</feature>
<reference evidence="2" key="1">
    <citation type="submission" date="2020-06" db="EMBL/GenBank/DDBJ databases">
        <title>Draft genome of Bugula neritina, a colonial animal packing powerful symbionts and potential medicines.</title>
        <authorList>
            <person name="Rayko M."/>
        </authorList>
    </citation>
    <scope>NUCLEOTIDE SEQUENCE [LARGE SCALE GENOMIC DNA]</scope>
    <source>
        <strain evidence="2">Kwan_BN1</strain>
    </source>
</reference>
<evidence type="ECO:0000313" key="3">
    <source>
        <dbReference type="Proteomes" id="UP000593567"/>
    </source>
</evidence>